<reference evidence="3" key="2">
    <citation type="submission" date="2025-09" db="UniProtKB">
        <authorList>
            <consortium name="Ensembl"/>
        </authorList>
    </citation>
    <scope>IDENTIFICATION</scope>
</reference>
<dbReference type="SMART" id="SM00409">
    <property type="entry name" value="IG"/>
    <property type="match status" value="2"/>
</dbReference>
<dbReference type="PANTHER" id="PTHR21063:SF4">
    <property type="entry name" value="CD48 ANTIGEN-RELATED"/>
    <property type="match status" value="1"/>
</dbReference>
<evidence type="ECO:0000256" key="1">
    <source>
        <dbReference type="SAM" id="SignalP"/>
    </source>
</evidence>
<feature type="signal peptide" evidence="1">
    <location>
        <begin position="1"/>
        <end position="19"/>
    </location>
</feature>
<sequence length="230" mass="25936">MKNILLFFLIALLMDGVFSESVSVTEGDSVTLHTDLTEIQKNDVIQWRFKTTLIAQFNTVNTKISTYDLPNVRFKDRVELNLQTGSLTITNITNKHAGDYEVSNLNTLKRSFIVSVVSADAVKPVSVLEGDSVTLRTGLTDIHDVIQWRFGQQKSLIAEIDRTAGIFNTFRRRLWLDNQTGSLTITNTRTTDDGLYEVEISSSRYTIHHTQSFSVTVSGESINVILNIFR</sequence>
<keyword evidence="4" id="KW-1185">Reference proteome</keyword>
<feature type="chain" id="PRO_5025593500" description="Immunoglobulin domain-containing protein" evidence="1">
    <location>
        <begin position="20"/>
        <end position="230"/>
    </location>
</feature>
<evidence type="ECO:0000313" key="4">
    <source>
        <dbReference type="Proteomes" id="UP000472270"/>
    </source>
</evidence>
<name>A0A673JU69_9TELE</name>
<dbReference type="AlphaFoldDB" id="A0A673JU69"/>
<feature type="domain" description="Immunoglobulin" evidence="2">
    <location>
        <begin position="122"/>
        <end position="218"/>
    </location>
</feature>
<dbReference type="InterPro" id="IPR036179">
    <property type="entry name" value="Ig-like_dom_sf"/>
</dbReference>
<dbReference type="Pfam" id="PF07686">
    <property type="entry name" value="V-set"/>
    <property type="match status" value="2"/>
</dbReference>
<dbReference type="InterPro" id="IPR013783">
    <property type="entry name" value="Ig-like_fold"/>
</dbReference>
<dbReference type="Proteomes" id="UP000472270">
    <property type="component" value="Unassembled WGS sequence"/>
</dbReference>
<dbReference type="SUPFAM" id="SSF48726">
    <property type="entry name" value="Immunoglobulin"/>
    <property type="match status" value="2"/>
</dbReference>
<protein>
    <recommendedName>
        <fullName evidence="2">Immunoglobulin domain-containing protein</fullName>
    </recommendedName>
</protein>
<dbReference type="PANTHER" id="PTHR21063">
    <property type="entry name" value="LFA-3"/>
    <property type="match status" value="1"/>
</dbReference>
<keyword evidence="1" id="KW-0732">Signal</keyword>
<evidence type="ECO:0000259" key="2">
    <source>
        <dbReference type="SMART" id="SM00409"/>
    </source>
</evidence>
<dbReference type="Ensembl" id="ENSSRHT00000055428.1">
    <property type="protein sequence ID" value="ENSSRHP00000053909.1"/>
    <property type="gene ID" value="ENSSRHG00000027157.1"/>
</dbReference>
<dbReference type="InterPro" id="IPR003599">
    <property type="entry name" value="Ig_sub"/>
</dbReference>
<evidence type="ECO:0000313" key="3">
    <source>
        <dbReference type="Ensembl" id="ENSSRHP00000053909.1"/>
    </source>
</evidence>
<reference evidence="3" key="1">
    <citation type="submission" date="2025-08" db="UniProtKB">
        <authorList>
            <consortium name="Ensembl"/>
        </authorList>
    </citation>
    <scope>IDENTIFICATION</scope>
</reference>
<dbReference type="InterPro" id="IPR013106">
    <property type="entry name" value="Ig_V-set"/>
</dbReference>
<dbReference type="Gene3D" id="2.60.40.10">
    <property type="entry name" value="Immunoglobulins"/>
    <property type="match status" value="2"/>
</dbReference>
<accession>A0A673JU69</accession>
<feature type="domain" description="Immunoglobulin" evidence="2">
    <location>
        <begin position="19"/>
        <end position="117"/>
    </location>
</feature>
<organism evidence="3 4">
    <name type="scientific">Sinocyclocheilus rhinocerous</name>
    <dbReference type="NCBI Taxonomy" id="307959"/>
    <lineage>
        <taxon>Eukaryota</taxon>
        <taxon>Metazoa</taxon>
        <taxon>Chordata</taxon>
        <taxon>Craniata</taxon>
        <taxon>Vertebrata</taxon>
        <taxon>Euteleostomi</taxon>
        <taxon>Actinopterygii</taxon>
        <taxon>Neopterygii</taxon>
        <taxon>Teleostei</taxon>
        <taxon>Ostariophysi</taxon>
        <taxon>Cypriniformes</taxon>
        <taxon>Cyprinidae</taxon>
        <taxon>Cyprininae</taxon>
        <taxon>Sinocyclocheilus</taxon>
    </lineage>
</organism>
<proteinExistence type="predicted"/>